<gene>
    <name evidence="4" type="ORF">MED92_10624</name>
</gene>
<feature type="transmembrane region" description="Helical" evidence="1">
    <location>
        <begin position="401"/>
        <end position="423"/>
    </location>
</feature>
<proteinExistence type="predicted"/>
<evidence type="ECO:0000256" key="1">
    <source>
        <dbReference type="SAM" id="Phobius"/>
    </source>
</evidence>
<feature type="transmembrane region" description="Helical" evidence="1">
    <location>
        <begin position="184"/>
        <end position="202"/>
    </location>
</feature>
<feature type="transmembrane region" description="Helical" evidence="1">
    <location>
        <begin position="272"/>
        <end position="294"/>
    </location>
</feature>
<comment type="caution">
    <text evidence="4">The sequence shown here is derived from an EMBL/GenBank/DDBJ whole genome shotgun (WGS) entry which is preliminary data.</text>
</comment>
<keyword evidence="5" id="KW-1185">Reference proteome</keyword>
<feature type="transmembrane region" description="Helical" evidence="1">
    <location>
        <begin position="44"/>
        <end position="63"/>
    </location>
</feature>
<dbReference type="InterPro" id="IPR025105">
    <property type="entry name" value="DUF4010"/>
</dbReference>
<dbReference type="InterPro" id="IPR049177">
    <property type="entry name" value="MgtC_SapB_SrpB_YhiD_N"/>
</dbReference>
<keyword evidence="1" id="KW-1133">Transmembrane helix</keyword>
<dbReference type="Proteomes" id="UP000002171">
    <property type="component" value="Unassembled WGS sequence"/>
</dbReference>
<evidence type="ECO:0000313" key="4">
    <source>
        <dbReference type="EMBL" id="EAR62154.1"/>
    </source>
</evidence>
<reference evidence="4 5" key="1">
    <citation type="submission" date="2006-02" db="EMBL/GenBank/DDBJ databases">
        <authorList>
            <person name="Pinhassi J."/>
            <person name="Pedros-Alio C."/>
            <person name="Ferriera S."/>
            <person name="Johnson J."/>
            <person name="Kravitz S."/>
            <person name="Halpern A."/>
            <person name="Remington K."/>
            <person name="Beeson K."/>
            <person name="Tran B."/>
            <person name="Rogers Y.-H."/>
            <person name="Friedman R."/>
            <person name="Venter J.C."/>
        </authorList>
    </citation>
    <scope>NUCLEOTIDE SEQUENCE [LARGE SCALE GENOMIC DNA]</scope>
    <source>
        <strain evidence="4 5">MED92</strain>
    </source>
</reference>
<dbReference type="Pfam" id="PF02308">
    <property type="entry name" value="MgtC"/>
    <property type="match status" value="1"/>
</dbReference>
<evidence type="ECO:0000313" key="5">
    <source>
        <dbReference type="Proteomes" id="UP000002171"/>
    </source>
</evidence>
<dbReference type="PANTHER" id="PTHR39084">
    <property type="entry name" value="MEMBRANE PROTEIN-RELATED"/>
    <property type="match status" value="1"/>
</dbReference>
<feature type="transmembrane region" description="Helical" evidence="1">
    <location>
        <begin position="373"/>
        <end position="395"/>
    </location>
</feature>
<evidence type="ECO:0000259" key="2">
    <source>
        <dbReference type="Pfam" id="PF02308"/>
    </source>
</evidence>
<feature type="transmembrane region" description="Helical" evidence="1">
    <location>
        <begin position="12"/>
        <end position="32"/>
    </location>
</feature>
<evidence type="ECO:0000259" key="3">
    <source>
        <dbReference type="Pfam" id="PF13194"/>
    </source>
</evidence>
<feature type="domain" description="MgtC/SapB/SrpB/YhiD N-terminal" evidence="2">
    <location>
        <begin position="16"/>
        <end position="141"/>
    </location>
</feature>
<feature type="domain" description="DUF4010" evidence="3">
    <location>
        <begin position="189"/>
        <end position="397"/>
    </location>
</feature>
<evidence type="ECO:0008006" key="6">
    <source>
        <dbReference type="Google" id="ProtNLM"/>
    </source>
</evidence>
<name>A0A7U8C8H4_NEPCE</name>
<dbReference type="AlphaFoldDB" id="A0A7U8C8H4"/>
<dbReference type="OrthoDB" id="9813718at2"/>
<keyword evidence="1" id="KW-0812">Transmembrane</keyword>
<feature type="transmembrane region" description="Helical" evidence="1">
    <location>
        <begin position="243"/>
        <end position="266"/>
    </location>
</feature>
<dbReference type="PANTHER" id="PTHR39084:SF1">
    <property type="entry name" value="DUF4010 DOMAIN-CONTAINING PROTEIN"/>
    <property type="match status" value="1"/>
</dbReference>
<organism evidence="4 5">
    <name type="scientific">Neptuniibacter caesariensis</name>
    <dbReference type="NCBI Taxonomy" id="207954"/>
    <lineage>
        <taxon>Bacteria</taxon>
        <taxon>Pseudomonadati</taxon>
        <taxon>Pseudomonadota</taxon>
        <taxon>Gammaproteobacteria</taxon>
        <taxon>Oceanospirillales</taxon>
        <taxon>Oceanospirillaceae</taxon>
        <taxon>Neptuniibacter</taxon>
    </lineage>
</organism>
<dbReference type="RefSeq" id="WP_007019791.1">
    <property type="nucleotide sequence ID" value="NZ_CH724125.1"/>
</dbReference>
<feature type="transmembrane region" description="Helical" evidence="1">
    <location>
        <begin position="310"/>
        <end position="329"/>
    </location>
</feature>
<dbReference type="EMBL" id="AAOW01000004">
    <property type="protein sequence ID" value="EAR62154.1"/>
    <property type="molecule type" value="Genomic_DNA"/>
</dbReference>
<keyword evidence="1" id="KW-0472">Membrane</keyword>
<feature type="transmembrane region" description="Helical" evidence="1">
    <location>
        <begin position="69"/>
        <end position="88"/>
    </location>
</feature>
<accession>A0A7U8C8H4</accession>
<feature type="transmembrane region" description="Helical" evidence="1">
    <location>
        <begin position="95"/>
        <end position="114"/>
    </location>
</feature>
<dbReference type="Pfam" id="PF13194">
    <property type="entry name" value="DUF4010"/>
    <property type="match status" value="1"/>
</dbReference>
<sequence length="426" mass="45876">MELSIFSLEINLFWSLLIALALGLIIGIERGWSQRHSSEGSRVAGIRTFALTGLYGGLCAALAMEFSSWLLGFGLIPLIVILAVAFYISYQKSNVVSITGIVGLLITYALGALAVSGEPVIAASAAVITALILDGKPEMHSALKKLEEYELDAGLRLLLISIVMLPILPDKGYGPWDAINPYEIWWMVVLIASISFLGYFAIRIGGARRGIMFTSVFAGLSSSTALTIQFSSLSRSQPALSPLLASGILFSCGTMFPRILMVLLVINAPLTYQLWPSMLAMMAGFYLPGLWIWLKHSDGETKQVETKRNPLALSSAVMFGFILMLIMVLSKALTEWFGDTGTLLLSAIAGLTDVDPITLALGRQAPESIEMAIALAGIFITATVNSLVKMMIVIMAGDRSLSIRVAPAMFCSVLIGALIIYLMHLA</sequence>
<protein>
    <recommendedName>
        <fullName evidence="6">DUF4010 domain-containing protein</fullName>
    </recommendedName>
</protein>